<dbReference type="EMBL" id="KE163581">
    <property type="protein sequence ID" value="EPQ12773.1"/>
    <property type="molecule type" value="Genomic_DNA"/>
</dbReference>
<evidence type="ECO:0000313" key="3">
    <source>
        <dbReference type="Proteomes" id="UP000052978"/>
    </source>
</evidence>
<feature type="compositionally biased region" description="Low complexity" evidence="1">
    <location>
        <begin position="1"/>
        <end position="15"/>
    </location>
</feature>
<keyword evidence="3" id="KW-1185">Reference proteome</keyword>
<dbReference type="Proteomes" id="UP000052978">
    <property type="component" value="Unassembled WGS sequence"/>
</dbReference>
<name>S7PPJ6_MYOBR</name>
<organism evidence="2 3">
    <name type="scientific">Myotis brandtii</name>
    <name type="common">Brandt's bat</name>
    <dbReference type="NCBI Taxonomy" id="109478"/>
    <lineage>
        <taxon>Eukaryota</taxon>
        <taxon>Metazoa</taxon>
        <taxon>Chordata</taxon>
        <taxon>Craniata</taxon>
        <taxon>Vertebrata</taxon>
        <taxon>Euteleostomi</taxon>
        <taxon>Mammalia</taxon>
        <taxon>Eutheria</taxon>
        <taxon>Laurasiatheria</taxon>
        <taxon>Chiroptera</taxon>
        <taxon>Yangochiroptera</taxon>
        <taxon>Vespertilionidae</taxon>
        <taxon>Myotis</taxon>
    </lineage>
</organism>
<protein>
    <submittedName>
        <fullName evidence="2">Uncharacterized protein</fullName>
    </submittedName>
</protein>
<evidence type="ECO:0000256" key="1">
    <source>
        <dbReference type="SAM" id="MobiDB-lite"/>
    </source>
</evidence>
<proteinExistence type="predicted"/>
<sequence length="213" mass="23544">MPLPGPQQASHSSSPYPSPRPRHGGLQSTVEENGVQLRRGWSWERACSCQGVCVHLEGTGEREEHKSLVEGPSFGTRVVSRIRVGPTVMLFHTDPTPFQPTACFAWGIGKRFRVAVRPLGEGVGVASTQRGSRWSSLAEGPSVEEAPVLRFDKGFSLLTTVVRTYICDCLYFKLPPGREGERGKGISHECPSEPRKFHFLPSLNTKDQKMVRC</sequence>
<feature type="region of interest" description="Disordered" evidence="1">
    <location>
        <begin position="1"/>
        <end position="27"/>
    </location>
</feature>
<accession>S7PPJ6</accession>
<reference evidence="2 3" key="1">
    <citation type="journal article" date="2013" name="Nat. Commun.">
        <title>Genome analysis reveals insights into physiology and longevity of the Brandt's bat Myotis brandtii.</title>
        <authorList>
            <person name="Seim I."/>
            <person name="Fang X."/>
            <person name="Xiong Z."/>
            <person name="Lobanov A.V."/>
            <person name="Huang Z."/>
            <person name="Ma S."/>
            <person name="Feng Y."/>
            <person name="Turanov A.A."/>
            <person name="Zhu Y."/>
            <person name="Lenz T.L."/>
            <person name="Gerashchenko M.V."/>
            <person name="Fan D."/>
            <person name="Hee Yim S."/>
            <person name="Yao X."/>
            <person name="Jordan D."/>
            <person name="Xiong Y."/>
            <person name="Ma Y."/>
            <person name="Lyapunov A.N."/>
            <person name="Chen G."/>
            <person name="Kulakova O.I."/>
            <person name="Sun Y."/>
            <person name="Lee S.G."/>
            <person name="Bronson R.T."/>
            <person name="Moskalev A.A."/>
            <person name="Sunyaev S.R."/>
            <person name="Zhang G."/>
            <person name="Krogh A."/>
            <person name="Wang J."/>
            <person name="Gladyshev V.N."/>
        </authorList>
    </citation>
    <scope>NUCLEOTIDE SEQUENCE [LARGE SCALE GENOMIC DNA]</scope>
</reference>
<evidence type="ECO:0000313" key="2">
    <source>
        <dbReference type="EMBL" id="EPQ12773.1"/>
    </source>
</evidence>
<dbReference type="AlphaFoldDB" id="S7PPJ6"/>
<gene>
    <name evidence="2" type="ORF">D623_10003478</name>
</gene>